<organism evidence="1 2">
    <name type="scientific">Theileria equi strain WA</name>
    <dbReference type="NCBI Taxonomy" id="1537102"/>
    <lineage>
        <taxon>Eukaryota</taxon>
        <taxon>Sar</taxon>
        <taxon>Alveolata</taxon>
        <taxon>Apicomplexa</taxon>
        <taxon>Aconoidasida</taxon>
        <taxon>Piroplasmida</taxon>
        <taxon>Theileriidae</taxon>
        <taxon>Theileria</taxon>
    </lineage>
</organism>
<dbReference type="VEuPathDB" id="PiroplasmaDB:BEWA_032950"/>
<dbReference type="AlphaFoldDB" id="L0AXZ2"/>
<reference evidence="1 2" key="1">
    <citation type="journal article" date="2012" name="BMC Genomics">
        <title>Comparative genomic analysis and phylogenetic position of Theileria equi.</title>
        <authorList>
            <person name="Kappmeyer L.S."/>
            <person name="Thiagarajan M."/>
            <person name="Herndon D.R."/>
            <person name="Ramsay J.D."/>
            <person name="Caler E."/>
            <person name="Djikeng A."/>
            <person name="Gillespie J.J."/>
            <person name="Lau A.O."/>
            <person name="Roalson E.H."/>
            <person name="Silva J.C."/>
            <person name="Silva M.G."/>
            <person name="Suarez C.E."/>
            <person name="Ueti M.W."/>
            <person name="Nene V.M."/>
            <person name="Mealey R.H."/>
            <person name="Knowles D.P."/>
            <person name="Brayton K.A."/>
        </authorList>
    </citation>
    <scope>NUCLEOTIDE SEQUENCE [LARGE SCALE GENOMIC DNA]</scope>
    <source>
        <strain evidence="1 2">WA</strain>
    </source>
</reference>
<protein>
    <submittedName>
        <fullName evidence="1">Signal peptide-containing protein</fullName>
    </submittedName>
</protein>
<dbReference type="EMBL" id="CP001669">
    <property type="protein sequence ID" value="AFZ80442.1"/>
    <property type="molecule type" value="Genomic_DNA"/>
</dbReference>
<dbReference type="GeneID" id="15803675"/>
<evidence type="ECO:0000313" key="1">
    <source>
        <dbReference type="EMBL" id="AFZ80442.1"/>
    </source>
</evidence>
<dbReference type="Proteomes" id="UP000031512">
    <property type="component" value="Chromosome 1"/>
</dbReference>
<evidence type="ECO:0000313" key="2">
    <source>
        <dbReference type="Proteomes" id="UP000031512"/>
    </source>
</evidence>
<dbReference type="RefSeq" id="XP_004830108.1">
    <property type="nucleotide sequence ID" value="XM_004830051.1"/>
</dbReference>
<sequence length="95" mass="10235">MIRLLWIIASGLCAEPSDDGTSHKGLNIDISYANSGPIGQVKGEYTGALMDVKLPVPFLYIRPSLLENVHQIAEAALENETIKAGRLSAHGHILI</sequence>
<gene>
    <name evidence="1" type="ORF">BEWA_032950</name>
</gene>
<proteinExistence type="predicted"/>
<dbReference type="OrthoDB" id="367240at2759"/>
<name>L0AXZ2_THEEQ</name>
<dbReference type="KEGG" id="beq:BEWA_032950"/>
<keyword evidence="2" id="KW-1185">Reference proteome</keyword>
<accession>L0AXZ2</accession>